<dbReference type="PANTHER" id="PTHR43047">
    <property type="entry name" value="TWO-COMPONENT HISTIDINE PROTEIN KINASE"/>
    <property type="match status" value="1"/>
</dbReference>
<protein>
    <recommendedName>
        <fullName evidence="2">histidine kinase</fullName>
        <ecNumber evidence="2">2.7.13.3</ecNumber>
    </recommendedName>
</protein>
<dbReference type="GO" id="GO:0009927">
    <property type="term" value="F:histidine phosphotransfer kinase activity"/>
    <property type="evidence" value="ECO:0007669"/>
    <property type="project" value="TreeGrafter"/>
</dbReference>
<evidence type="ECO:0000256" key="4">
    <source>
        <dbReference type="ARBA" id="ARBA00022777"/>
    </source>
</evidence>
<dbReference type="InterPro" id="IPR003661">
    <property type="entry name" value="HisK_dim/P_dom"/>
</dbReference>
<dbReference type="GO" id="GO:0005886">
    <property type="term" value="C:plasma membrane"/>
    <property type="evidence" value="ECO:0007669"/>
    <property type="project" value="TreeGrafter"/>
</dbReference>
<evidence type="ECO:0000256" key="3">
    <source>
        <dbReference type="ARBA" id="ARBA00022679"/>
    </source>
</evidence>
<dbReference type="Gene3D" id="6.10.340.10">
    <property type="match status" value="1"/>
</dbReference>
<dbReference type="InterPro" id="IPR036890">
    <property type="entry name" value="HATPase_C_sf"/>
</dbReference>
<evidence type="ECO:0000313" key="7">
    <source>
        <dbReference type="EMBL" id="KAJ4398163.1"/>
    </source>
</evidence>
<keyword evidence="8" id="KW-1185">Reference proteome</keyword>
<dbReference type="OrthoDB" id="60033at2759"/>
<evidence type="ECO:0000259" key="6">
    <source>
        <dbReference type="Pfam" id="PF00512"/>
    </source>
</evidence>
<dbReference type="EC" id="2.7.13.3" evidence="2"/>
<keyword evidence="5" id="KW-1133">Transmembrane helix</keyword>
<sequence length="640" mass="72236">MLTATLKSAQLSSTLLLMQVLVKQASMRLAPQMALESYYRDDRSTDDQWDRTAEDYDAIFAGDENTRIAVQARIYHKEGSDRILFNRTASSVANVTLPYEGSDGQPALMGDYLYGYVPELYPRFNVRAINRTSDQYDAEYQGRVINKTEFLLSGPYRVSDSLTLLSITMPIVNTNTSSPRIIGWLTVVLDAQLLNDVLDAREGLGESGHSLLFGPYNVTNNFPAGFLFGSPNVSPPKHIEVQYQGSSRQSEDAQRNFQPDTYWGPLHFDWSQYPAVREGFTRVTGNRNNAGSMVSTTNEQKHHVAVGHALVNNSMVDWMVVVERSHAEVWSPINRLRRLILTCVFGTMAAMLLVMLPVAHYSSKPVRRLRDATRDALIPQFLEEDQLSDQDVTEDNVPGSVPARKRGLLERIVYYRRIFAVHPAQKRQTSKRQFRVPTKVKDRRHLFYDELTDLTTTFNKMTDELMVQYDTLEERVQQRTAELELSKRAAEAANKSKTLFVANMSHELKTPLNGIMGIKNEIDQPLSLDEQEFSFGDISSQVLAIFGQQAKEGGVTLSIKFEDLRDLWLYQEGGSIERSNIRSSRSEVVEDLILYGDEHRIVQVLLNLVSNSLKFTPAGGSVTVTIRCKGKARGLSPLSK</sequence>
<dbReference type="Proteomes" id="UP001140510">
    <property type="component" value="Unassembled WGS sequence"/>
</dbReference>
<dbReference type="EMBL" id="JAPEVA010000137">
    <property type="protein sequence ID" value="KAJ4398163.1"/>
    <property type="molecule type" value="Genomic_DNA"/>
</dbReference>
<name>A0A9W8Z5C8_9PLEO</name>
<dbReference type="PANTHER" id="PTHR43047:SF72">
    <property type="entry name" value="OSMOSENSING HISTIDINE PROTEIN KINASE SLN1"/>
    <property type="match status" value="1"/>
</dbReference>
<keyword evidence="4 7" id="KW-0418">Kinase</keyword>
<dbReference type="Pfam" id="PF00512">
    <property type="entry name" value="HisKA"/>
    <property type="match status" value="1"/>
</dbReference>
<dbReference type="CDD" id="cd00082">
    <property type="entry name" value="HisKA"/>
    <property type="match status" value="1"/>
</dbReference>
<evidence type="ECO:0000256" key="2">
    <source>
        <dbReference type="ARBA" id="ARBA00012438"/>
    </source>
</evidence>
<dbReference type="Gene3D" id="3.30.565.10">
    <property type="entry name" value="Histidine kinase-like ATPase, C-terminal domain"/>
    <property type="match status" value="1"/>
</dbReference>
<evidence type="ECO:0000256" key="1">
    <source>
        <dbReference type="ARBA" id="ARBA00000085"/>
    </source>
</evidence>
<comment type="catalytic activity">
    <reaction evidence="1">
        <text>ATP + protein L-histidine = ADP + protein N-phospho-L-histidine.</text>
        <dbReference type="EC" id="2.7.13.3"/>
    </reaction>
</comment>
<dbReference type="GO" id="GO:0000155">
    <property type="term" value="F:phosphorelay sensor kinase activity"/>
    <property type="evidence" value="ECO:0007669"/>
    <property type="project" value="InterPro"/>
</dbReference>
<organism evidence="7 8">
    <name type="scientific">Didymella pomorum</name>
    <dbReference type="NCBI Taxonomy" id="749634"/>
    <lineage>
        <taxon>Eukaryota</taxon>
        <taxon>Fungi</taxon>
        <taxon>Dikarya</taxon>
        <taxon>Ascomycota</taxon>
        <taxon>Pezizomycotina</taxon>
        <taxon>Dothideomycetes</taxon>
        <taxon>Pleosporomycetidae</taxon>
        <taxon>Pleosporales</taxon>
        <taxon>Pleosporineae</taxon>
        <taxon>Didymellaceae</taxon>
        <taxon>Didymella</taxon>
    </lineage>
</organism>
<proteinExistence type="predicted"/>
<dbReference type="InterPro" id="IPR036097">
    <property type="entry name" value="HisK_dim/P_sf"/>
</dbReference>
<keyword evidence="5" id="KW-0812">Transmembrane</keyword>
<feature type="transmembrane region" description="Helical" evidence="5">
    <location>
        <begin position="339"/>
        <end position="361"/>
    </location>
</feature>
<dbReference type="AlphaFoldDB" id="A0A9W8Z5C8"/>
<evidence type="ECO:0000313" key="8">
    <source>
        <dbReference type="Proteomes" id="UP001140510"/>
    </source>
</evidence>
<reference evidence="7" key="1">
    <citation type="submission" date="2022-10" db="EMBL/GenBank/DDBJ databases">
        <title>Tapping the CABI collections for fungal endophytes: first genome assemblies for Collariella, Neodidymelliopsis, Ascochyta clinopodiicola, Didymella pomorum, Didymosphaeria variabile, Neocosmospora piperis and Neocucurbitaria cava.</title>
        <authorList>
            <person name="Hill R."/>
        </authorList>
    </citation>
    <scope>NUCLEOTIDE SEQUENCE</scope>
    <source>
        <strain evidence="7">IMI 355091</strain>
    </source>
</reference>
<evidence type="ECO:0000256" key="5">
    <source>
        <dbReference type="SAM" id="Phobius"/>
    </source>
</evidence>
<comment type="caution">
    <text evidence="7">The sequence shown here is derived from an EMBL/GenBank/DDBJ whole genome shotgun (WGS) entry which is preliminary data.</text>
</comment>
<dbReference type="Gene3D" id="1.10.287.130">
    <property type="match status" value="1"/>
</dbReference>
<dbReference type="SUPFAM" id="SSF47384">
    <property type="entry name" value="Homodimeric domain of signal transducing histidine kinase"/>
    <property type="match status" value="1"/>
</dbReference>
<keyword evidence="3 7" id="KW-0808">Transferase</keyword>
<accession>A0A9W8Z5C8</accession>
<keyword evidence="5" id="KW-0472">Membrane</keyword>
<gene>
    <name evidence="7" type="primary">SLN1_3</name>
    <name evidence="7" type="ORF">N0V91_010390</name>
</gene>
<dbReference type="SUPFAM" id="SSF55874">
    <property type="entry name" value="ATPase domain of HSP90 chaperone/DNA topoisomerase II/histidine kinase"/>
    <property type="match status" value="1"/>
</dbReference>
<feature type="domain" description="Signal transduction histidine kinase dimerisation/phosphoacceptor" evidence="6">
    <location>
        <begin position="497"/>
        <end position="517"/>
    </location>
</feature>